<dbReference type="GO" id="GO:0005737">
    <property type="term" value="C:cytoplasm"/>
    <property type="evidence" value="ECO:0007669"/>
    <property type="project" value="TreeGrafter"/>
</dbReference>
<comment type="caution">
    <text evidence="5">The sequence shown here is derived from an EMBL/GenBank/DDBJ whole genome shotgun (WGS) entry which is preliminary data.</text>
</comment>
<dbReference type="EMBL" id="CAJNOQ010001111">
    <property type="protein sequence ID" value="CAF0868848.1"/>
    <property type="molecule type" value="Genomic_DNA"/>
</dbReference>
<name>A0A813XIY3_9BILA</name>
<evidence type="ECO:0000259" key="4">
    <source>
        <dbReference type="PROSITE" id="PS50001"/>
    </source>
</evidence>
<protein>
    <recommendedName>
        <fullName evidence="4">SH2 domain-containing protein</fullName>
    </recommendedName>
</protein>
<feature type="region of interest" description="Disordered" evidence="3">
    <location>
        <begin position="254"/>
        <end position="287"/>
    </location>
</feature>
<dbReference type="SMART" id="SM00252">
    <property type="entry name" value="SH2"/>
    <property type="match status" value="1"/>
</dbReference>
<accession>A0A813XIY3</accession>
<feature type="compositionally biased region" description="Low complexity" evidence="3">
    <location>
        <begin position="254"/>
        <end position="272"/>
    </location>
</feature>
<dbReference type="InterPro" id="IPR000980">
    <property type="entry name" value="SH2"/>
</dbReference>
<dbReference type="OrthoDB" id="10003345at2759"/>
<dbReference type="Proteomes" id="UP000663829">
    <property type="component" value="Unassembled WGS sequence"/>
</dbReference>
<keyword evidence="1" id="KW-0727">SH2 domain</keyword>
<dbReference type="AlphaFoldDB" id="A0A813XIY3"/>
<dbReference type="PANTHER" id="PTHR14388">
    <property type="entry name" value="T CELL-SPECIFIC ADAPTER PROTEIN TSAD"/>
    <property type="match status" value="1"/>
</dbReference>
<evidence type="ECO:0000313" key="5">
    <source>
        <dbReference type="EMBL" id="CAF0868848.1"/>
    </source>
</evidence>
<evidence type="ECO:0000256" key="2">
    <source>
        <dbReference type="SAM" id="Coils"/>
    </source>
</evidence>
<gene>
    <name evidence="5" type="ORF">GPM918_LOCUS6990</name>
    <name evidence="6" type="ORF">SRO942_LOCUS6990</name>
</gene>
<organism evidence="5 7">
    <name type="scientific">Didymodactylos carnosus</name>
    <dbReference type="NCBI Taxonomy" id="1234261"/>
    <lineage>
        <taxon>Eukaryota</taxon>
        <taxon>Metazoa</taxon>
        <taxon>Spiralia</taxon>
        <taxon>Gnathifera</taxon>
        <taxon>Rotifera</taxon>
        <taxon>Eurotatoria</taxon>
        <taxon>Bdelloidea</taxon>
        <taxon>Philodinida</taxon>
        <taxon>Philodinidae</taxon>
        <taxon>Didymodactylos</taxon>
    </lineage>
</organism>
<dbReference type="Pfam" id="PF00017">
    <property type="entry name" value="SH2"/>
    <property type="match status" value="1"/>
</dbReference>
<feature type="compositionally biased region" description="Basic and acidic residues" evidence="3">
    <location>
        <begin position="278"/>
        <end position="287"/>
    </location>
</feature>
<dbReference type="PROSITE" id="PS50001">
    <property type="entry name" value="SH2"/>
    <property type="match status" value="1"/>
</dbReference>
<evidence type="ECO:0000256" key="3">
    <source>
        <dbReference type="SAM" id="MobiDB-lite"/>
    </source>
</evidence>
<dbReference type="PANTHER" id="PTHR14388:SF17">
    <property type="entry name" value="SH2 DOMAIN-CONTAINING PROTEIN"/>
    <property type="match status" value="1"/>
</dbReference>
<dbReference type="Gene3D" id="3.30.505.10">
    <property type="entry name" value="SH2 domain"/>
    <property type="match status" value="1"/>
</dbReference>
<reference evidence="5" key="1">
    <citation type="submission" date="2021-02" db="EMBL/GenBank/DDBJ databases">
        <authorList>
            <person name="Nowell W R."/>
        </authorList>
    </citation>
    <scope>NUCLEOTIDE SEQUENCE</scope>
</reference>
<dbReference type="Proteomes" id="UP000681722">
    <property type="component" value="Unassembled WGS sequence"/>
</dbReference>
<feature type="domain" description="SH2" evidence="4">
    <location>
        <begin position="355"/>
        <end position="453"/>
    </location>
</feature>
<dbReference type="InterPro" id="IPR036860">
    <property type="entry name" value="SH2_dom_sf"/>
</dbReference>
<evidence type="ECO:0000313" key="6">
    <source>
        <dbReference type="EMBL" id="CAF3656311.1"/>
    </source>
</evidence>
<keyword evidence="7" id="KW-1185">Reference proteome</keyword>
<evidence type="ECO:0000313" key="7">
    <source>
        <dbReference type="Proteomes" id="UP000663829"/>
    </source>
</evidence>
<keyword evidence="2" id="KW-0175">Coiled coil</keyword>
<proteinExistence type="predicted"/>
<sequence length="499" mass="58189">MLQQILRDLHVAPEIISGLPDEQKQLLFCKMREEQIRRWNERELQLEKVSKLKTPKDGKQVKFMLGSDGNEWVWVMGEHKDDKTIEQILEEQIEIQAEQETNAKRKAKELELHKKMETERERLLNEEFRKKQIEEISNNIQEARRVFERLETETRRLMMEKEEEENRKQQTYFERLKEKRKHELLEKLKEQQKKSLKENDDMDEINRAWAAVEEKAKRAELIQREVAKKVRNDYRNSMQLNVCFDTSTTSTSFASSSSSSSLSGSYLHTPSSTGLSQDDEHSKEKENTVQVGCITTTPKSNANDISLITSELTNKSSALSAKTIPSKRDDVKQWFRESEISYGSFLSSNGHIATWFHGIITRVQAEEMLKVQRIGTYLIRVNEKIYGYALSYRASDRCRHLLIEVMSSQCGNDHCYRFLGSKNEKFKSLNELIEKYSANSIRPNSNDMLVCPLGQINGQQPDYFDLFDHKTPSDDLYISLDTTTSLNKSRHSNEINTHL</sequence>
<dbReference type="EMBL" id="CAJOBC010001111">
    <property type="protein sequence ID" value="CAF3656311.1"/>
    <property type="molecule type" value="Genomic_DNA"/>
</dbReference>
<dbReference type="PRINTS" id="PR00401">
    <property type="entry name" value="SH2DOMAIN"/>
</dbReference>
<evidence type="ECO:0000256" key="1">
    <source>
        <dbReference type="PROSITE-ProRule" id="PRU00191"/>
    </source>
</evidence>
<feature type="coiled-coil region" evidence="2">
    <location>
        <begin position="90"/>
        <end position="205"/>
    </location>
</feature>
<dbReference type="SUPFAM" id="SSF55550">
    <property type="entry name" value="SH2 domain"/>
    <property type="match status" value="1"/>
</dbReference>